<evidence type="ECO:0000313" key="12">
    <source>
        <dbReference type="Proteomes" id="UP000679213"/>
    </source>
</evidence>
<keyword evidence="3 9" id="KW-0819">tRNA processing</keyword>
<comment type="cofactor">
    <cofactor evidence="9">
        <name>[4Fe-4S] cluster</name>
        <dbReference type="ChEBI" id="CHEBI:49883"/>
    </cofactor>
    <text evidence="9">Binds 2 [4Fe-4S] clusters. Binds 1 [4Fe-4S] cluster coordinated with 3 cysteines and an exchangeable S-adenosyl-L-methionine.</text>
</comment>
<dbReference type="InterPro" id="IPR013785">
    <property type="entry name" value="Aldolase_TIM"/>
</dbReference>
<feature type="binding site" evidence="9">
    <location>
        <position position="26"/>
    </location>
    <ligand>
        <name>[4Fe-4S] cluster</name>
        <dbReference type="ChEBI" id="CHEBI:49883"/>
        <label>1</label>
    </ligand>
</feature>
<keyword evidence="4 9" id="KW-0479">Metal-binding</keyword>
<dbReference type="GeneID" id="65884324"/>
<dbReference type="PROSITE" id="PS51918">
    <property type="entry name" value="RADICAL_SAM"/>
    <property type="match status" value="1"/>
</dbReference>
<dbReference type="HAMAP" id="MF_01921">
    <property type="entry name" value="TYW1_archaea"/>
    <property type="match status" value="1"/>
</dbReference>
<dbReference type="InterPro" id="IPR058240">
    <property type="entry name" value="rSAM_sf"/>
</dbReference>
<accession>A0A8D6PWE8</accession>
<evidence type="ECO:0000256" key="7">
    <source>
        <dbReference type="ARBA" id="ARBA00023239"/>
    </source>
</evidence>
<evidence type="ECO:0000259" key="10">
    <source>
        <dbReference type="PROSITE" id="PS51918"/>
    </source>
</evidence>
<keyword evidence="7 9" id="KW-0456">Lyase</keyword>
<dbReference type="InterPro" id="IPR007197">
    <property type="entry name" value="rSAM"/>
</dbReference>
<proteinExistence type="inferred from homology"/>
<gene>
    <name evidence="11" type="primary">taw</name>
    <name evidence="9" type="synonym">taw1</name>
    <name evidence="11" type="ORF">MLAUSG7_1543</name>
</gene>
<dbReference type="GO" id="GO:0046872">
    <property type="term" value="F:metal ion binding"/>
    <property type="evidence" value="ECO:0007669"/>
    <property type="project" value="UniProtKB-KW"/>
</dbReference>
<dbReference type="AlphaFoldDB" id="A0A8D6PWE8"/>
<dbReference type="EC" id="4.1.3.44" evidence="9"/>
<evidence type="ECO:0000256" key="8">
    <source>
        <dbReference type="ARBA" id="ARBA00049466"/>
    </source>
</evidence>
<dbReference type="CDD" id="cd01335">
    <property type="entry name" value="Radical_SAM"/>
    <property type="match status" value="1"/>
</dbReference>
<evidence type="ECO:0000256" key="3">
    <source>
        <dbReference type="ARBA" id="ARBA00022694"/>
    </source>
</evidence>
<evidence type="ECO:0000256" key="9">
    <source>
        <dbReference type="HAMAP-Rule" id="MF_01921"/>
    </source>
</evidence>
<organism evidence="11 12">
    <name type="scientific">Methanocaldococcus lauensis</name>
    <dbReference type="NCBI Taxonomy" id="2546128"/>
    <lineage>
        <taxon>Archaea</taxon>
        <taxon>Methanobacteriati</taxon>
        <taxon>Methanobacteriota</taxon>
        <taxon>Methanomada group</taxon>
        <taxon>Methanococci</taxon>
        <taxon>Methanococcales</taxon>
        <taxon>Methanocaldococcaceae</taxon>
        <taxon>Methanocaldococcus</taxon>
    </lineage>
</organism>
<dbReference type="InterPro" id="IPR034556">
    <property type="entry name" value="tRNA_wybutosine-synthase"/>
</dbReference>
<evidence type="ECO:0000256" key="2">
    <source>
        <dbReference type="ARBA" id="ARBA00022691"/>
    </source>
</evidence>
<evidence type="ECO:0000313" key="11">
    <source>
        <dbReference type="EMBL" id="CAB3290029.1"/>
    </source>
</evidence>
<comment type="catalytic activity">
    <reaction evidence="8 9">
        <text>N(1)-methylguanosine(37) in tRNA(Phe) + pyruvate + S-adenosyl-L-methionine = 4-demethylwyosine(37) in tRNA(Phe) + 5'-deoxyadenosine + L-methionine + CO2 + H2O</text>
        <dbReference type="Rhea" id="RHEA:36347"/>
        <dbReference type="Rhea" id="RHEA-COMP:10164"/>
        <dbReference type="Rhea" id="RHEA-COMP:10165"/>
        <dbReference type="ChEBI" id="CHEBI:15361"/>
        <dbReference type="ChEBI" id="CHEBI:15377"/>
        <dbReference type="ChEBI" id="CHEBI:16526"/>
        <dbReference type="ChEBI" id="CHEBI:17319"/>
        <dbReference type="ChEBI" id="CHEBI:57844"/>
        <dbReference type="ChEBI" id="CHEBI:59789"/>
        <dbReference type="ChEBI" id="CHEBI:64315"/>
        <dbReference type="ChEBI" id="CHEBI:73542"/>
        <dbReference type="EC" id="4.1.3.44"/>
    </reaction>
</comment>
<keyword evidence="12" id="KW-1185">Reference proteome</keyword>
<name>A0A8D6PWE8_9EURY</name>
<keyword evidence="6 9" id="KW-0411">Iron-sulfur</keyword>
<dbReference type="KEGG" id="mesg:MLAUSG7_1543"/>
<dbReference type="Proteomes" id="UP000679213">
    <property type="component" value="Chromosome I"/>
</dbReference>
<evidence type="ECO:0000256" key="5">
    <source>
        <dbReference type="ARBA" id="ARBA00023004"/>
    </source>
</evidence>
<dbReference type="NCBIfam" id="TIGR03972">
    <property type="entry name" value="rSAM_TYW1"/>
    <property type="match status" value="1"/>
</dbReference>
<dbReference type="GO" id="GO:0008033">
    <property type="term" value="P:tRNA processing"/>
    <property type="evidence" value="ECO:0007669"/>
    <property type="project" value="UniProtKB-UniRule"/>
</dbReference>
<comment type="function">
    <text evidence="9">Component of the wyosine derivatives biosynthesis pathway that catalyzes the condensation of N-methylguanine with 2 carbon atoms from pyruvate to form the tricyclic 4-demethylwyosine (imG-14) on guanosine-37 of tRNA(Phe).</text>
</comment>
<dbReference type="InterPro" id="IPR013917">
    <property type="entry name" value="tRNA_wybutosine-synth"/>
</dbReference>
<feature type="binding site" evidence="9">
    <location>
        <position position="69"/>
    </location>
    <ligand>
        <name>[4Fe-4S] cluster</name>
        <dbReference type="ChEBI" id="CHEBI:49883"/>
        <label>2</label>
        <note>4Fe-4S-S-AdoMet</note>
    </ligand>
</feature>
<feature type="binding site" evidence="9">
    <location>
        <position position="39"/>
    </location>
    <ligand>
        <name>[4Fe-4S] cluster</name>
        <dbReference type="ChEBI" id="CHEBI:49883"/>
        <label>1</label>
    </ligand>
</feature>
<dbReference type="PANTHER" id="PTHR13930">
    <property type="entry name" value="S-ADENOSYL-L-METHIONINE-DEPENDENT TRNA 4-DEMETHYLWYOSINE SYNTHASE"/>
    <property type="match status" value="1"/>
</dbReference>
<sequence>MIPEEIYKILRKQRYQIYNHIGVKLCGWVRKKMLEDKNCYKSQFYGIETHRCIQCTPSVIWCQQNCIFCWRVLPTDINIDINKIKEPKWEEPEVVYEKILELHRRIIMGYGGVIDRVGEKKFKEALEPKHVAISLSGEPTLYPYLDELIKIFHKKGFTTFVVSNGILTEVIEKIEPTQLYISLDAYDLESYKRICRGKEEYWESILNTLDILKEKKRTCIRTTLVRGYNDDILKFVDLYERANVHFIELKSYMHVGYSQKRLSKENMLQHDEILKLAKILEENSSYKLIDDNEDSRVALLQNENRKINPKIFE</sequence>
<feature type="binding site" evidence="9">
    <location>
        <position position="62"/>
    </location>
    <ligand>
        <name>[4Fe-4S] cluster</name>
        <dbReference type="ChEBI" id="CHEBI:49883"/>
        <label>2</label>
        <note>4Fe-4S-S-AdoMet</note>
    </ligand>
</feature>
<comment type="subcellular location">
    <subcellularLocation>
        <location evidence="9">Cytoplasm</location>
    </subcellularLocation>
</comment>
<evidence type="ECO:0000256" key="4">
    <source>
        <dbReference type="ARBA" id="ARBA00022723"/>
    </source>
</evidence>
<keyword evidence="2 9" id="KW-0949">S-adenosyl-L-methionine</keyword>
<dbReference type="EMBL" id="LR792632">
    <property type="protein sequence ID" value="CAB3290029.1"/>
    <property type="molecule type" value="Genomic_DNA"/>
</dbReference>
<dbReference type="RefSeq" id="WP_214399858.1">
    <property type="nucleotide sequence ID" value="NZ_LR792632.1"/>
</dbReference>
<dbReference type="PANTHER" id="PTHR13930:SF0">
    <property type="entry name" value="S-ADENOSYL-L-METHIONINE-DEPENDENT TRNA 4-DEMETHYLWYOSINE SYNTHASE TYW1-RELATED"/>
    <property type="match status" value="1"/>
</dbReference>
<dbReference type="Pfam" id="PF04055">
    <property type="entry name" value="Radical_SAM"/>
    <property type="match status" value="1"/>
</dbReference>
<dbReference type="GO" id="GO:0102521">
    <property type="term" value="F:tRNA-4-demethylwyosine synthase activity"/>
    <property type="evidence" value="ECO:0007669"/>
    <property type="project" value="UniProtKB-EC"/>
</dbReference>
<dbReference type="SFLD" id="SFLDS00029">
    <property type="entry name" value="Radical_SAM"/>
    <property type="match status" value="1"/>
</dbReference>
<dbReference type="SFLD" id="SFLDF00284">
    <property type="entry name" value="tRNA_wybutosine-synthesizing"/>
    <property type="match status" value="1"/>
</dbReference>
<dbReference type="SFLD" id="SFLDG01071">
    <property type="entry name" value="tRNA_wybutosine-synthesizing"/>
    <property type="match status" value="1"/>
</dbReference>
<dbReference type="GO" id="GO:0005737">
    <property type="term" value="C:cytoplasm"/>
    <property type="evidence" value="ECO:0007669"/>
    <property type="project" value="UniProtKB-SubCell"/>
</dbReference>
<evidence type="ECO:0000256" key="6">
    <source>
        <dbReference type="ARBA" id="ARBA00023014"/>
    </source>
</evidence>
<dbReference type="Gene3D" id="3.20.20.70">
    <property type="entry name" value="Aldolase class I"/>
    <property type="match status" value="1"/>
</dbReference>
<evidence type="ECO:0000256" key="1">
    <source>
        <dbReference type="ARBA" id="ARBA00022485"/>
    </source>
</evidence>
<feature type="binding site" evidence="9">
    <location>
        <position position="66"/>
    </location>
    <ligand>
        <name>[4Fe-4S] cluster</name>
        <dbReference type="ChEBI" id="CHEBI:49883"/>
        <label>2</label>
        <note>4Fe-4S-S-AdoMet</note>
    </ligand>
</feature>
<comment type="similarity">
    <text evidence="9">Belongs to the TYW1 family.</text>
</comment>
<feature type="domain" description="Radical SAM core" evidence="10">
    <location>
        <begin position="45"/>
        <end position="292"/>
    </location>
</feature>
<dbReference type="SUPFAM" id="SSF102114">
    <property type="entry name" value="Radical SAM enzymes"/>
    <property type="match status" value="1"/>
</dbReference>
<comment type="subunit">
    <text evidence="9">Monomer.</text>
</comment>
<dbReference type="Pfam" id="PF08608">
    <property type="entry name" value="Wyosine_form"/>
    <property type="match status" value="1"/>
</dbReference>
<feature type="binding site" evidence="9">
    <location>
        <position position="52"/>
    </location>
    <ligand>
        <name>[4Fe-4S] cluster</name>
        <dbReference type="ChEBI" id="CHEBI:49883"/>
        <label>1</label>
    </ligand>
</feature>
<keyword evidence="9" id="KW-0963">Cytoplasm</keyword>
<keyword evidence="1 9" id="KW-0004">4Fe-4S</keyword>
<reference evidence="11 12" key="1">
    <citation type="submission" date="2020-04" db="EMBL/GenBank/DDBJ databases">
        <authorList>
            <consortium name="Genoscope - CEA"/>
            <person name="William W."/>
        </authorList>
    </citation>
    <scope>NUCLEOTIDE SEQUENCE [LARGE SCALE GENOMIC DNA]</scope>
    <source>
        <strain evidence="11 12">SG7</strain>
    </source>
</reference>
<keyword evidence="5 9" id="KW-0408">Iron</keyword>
<dbReference type="InterPro" id="IPR023993">
    <property type="entry name" value="TYW1_archaea"/>
</dbReference>
<protein>
    <recommendedName>
        <fullName evidence="9">S-adenosyl-L-methionine-dependent tRNA 4-demethylwyosine synthase</fullName>
        <ecNumber evidence="9">4.1.3.44</ecNumber>
    </recommendedName>
    <alternativeName>
        <fullName evidence="9">tRNA wyosine derivatives biosynthesis protein Taw1</fullName>
    </alternativeName>
</protein>
<dbReference type="GO" id="GO:0051539">
    <property type="term" value="F:4 iron, 4 sulfur cluster binding"/>
    <property type="evidence" value="ECO:0007669"/>
    <property type="project" value="UniProtKB-UniRule"/>
</dbReference>